<evidence type="ECO:0000256" key="5">
    <source>
        <dbReference type="SAM" id="Phobius"/>
    </source>
</evidence>
<evidence type="ECO:0000313" key="8">
    <source>
        <dbReference type="Proteomes" id="UP001220478"/>
    </source>
</evidence>
<dbReference type="InterPro" id="IPR010432">
    <property type="entry name" value="RDD"/>
</dbReference>
<comment type="subcellular location">
    <subcellularLocation>
        <location evidence="1">Membrane</location>
        <topology evidence="1">Multi-pass membrane protein</topology>
    </subcellularLocation>
</comment>
<feature type="transmembrane region" description="Helical" evidence="5">
    <location>
        <begin position="93"/>
        <end position="110"/>
    </location>
</feature>
<keyword evidence="2 5" id="KW-0812">Transmembrane</keyword>
<accession>A0ABY8C8K1</accession>
<evidence type="ECO:0000256" key="2">
    <source>
        <dbReference type="ARBA" id="ARBA00022692"/>
    </source>
</evidence>
<gene>
    <name evidence="7" type="ORF">PYS61_04400</name>
</gene>
<feature type="transmembrane region" description="Helical" evidence="5">
    <location>
        <begin position="130"/>
        <end position="151"/>
    </location>
</feature>
<protein>
    <submittedName>
        <fullName evidence="7">RDD family protein</fullName>
    </submittedName>
</protein>
<evidence type="ECO:0000256" key="1">
    <source>
        <dbReference type="ARBA" id="ARBA00004141"/>
    </source>
</evidence>
<organism evidence="7 8">
    <name type="scientific">Amygdalobacter indicium</name>
    <dbReference type="NCBI Taxonomy" id="3029272"/>
    <lineage>
        <taxon>Bacteria</taxon>
        <taxon>Bacillati</taxon>
        <taxon>Bacillota</taxon>
        <taxon>Clostridia</taxon>
        <taxon>Eubacteriales</taxon>
        <taxon>Oscillospiraceae</taxon>
        <taxon>Amygdalobacter</taxon>
    </lineage>
</organism>
<dbReference type="EMBL" id="CP118868">
    <property type="protein sequence ID" value="WEG35180.1"/>
    <property type="molecule type" value="Genomic_DNA"/>
</dbReference>
<keyword evidence="4 5" id="KW-0472">Membrane</keyword>
<sequence>MAFKRLCAFVLDWYLSSLIVEAAIRLLSYLLQLSPKLSITSAYIEISVSLAVAFIYYVLLPYGGKTAGTLMMRLFNLAIVDYKTAAKPKFGALCKRFCFAGFLLQGYFYSQFTRTWENLQHIINVKELMWLDQAFLIASVVCLLLTIYLGIKNKKFDRSIQDCIAQTKVIVPV</sequence>
<evidence type="ECO:0000259" key="6">
    <source>
        <dbReference type="Pfam" id="PF06271"/>
    </source>
</evidence>
<keyword evidence="8" id="KW-1185">Reference proteome</keyword>
<proteinExistence type="predicted"/>
<feature type="transmembrane region" description="Helical" evidence="5">
    <location>
        <begin position="46"/>
        <end position="64"/>
    </location>
</feature>
<name>A0ABY8C8K1_9FIRM</name>
<reference evidence="7 8" key="1">
    <citation type="submission" date="2023-02" db="EMBL/GenBank/DDBJ databases">
        <title>Novel Oscillospiraceae bacterial genomes.</title>
        <authorList>
            <person name="Srinivasan S."/>
            <person name="Austin M.N."/>
            <person name="Fiedler T.L."/>
            <person name="Strenk S.M."/>
            <person name="Agnew K.J."/>
            <person name="Nagana Gowda G.A."/>
            <person name="Raftery D."/>
            <person name="Beamer M.A."/>
            <person name="Achilles S.L."/>
            <person name="Wiesenfeld H.C."/>
            <person name="Fredricks D.N."/>
            <person name="Hillier S.L."/>
        </authorList>
    </citation>
    <scope>NUCLEOTIDE SEQUENCE [LARGE SCALE GENOMIC DNA]</scope>
    <source>
        <strain evidence="7 8">CHIC02 1186E3-8</strain>
    </source>
</reference>
<keyword evidence="3 5" id="KW-1133">Transmembrane helix</keyword>
<evidence type="ECO:0000313" key="7">
    <source>
        <dbReference type="EMBL" id="WEG35180.1"/>
    </source>
</evidence>
<feature type="domain" description="RDD" evidence="6">
    <location>
        <begin position="2"/>
        <end position="165"/>
    </location>
</feature>
<dbReference type="RefSeq" id="WP_315570597.1">
    <property type="nucleotide sequence ID" value="NZ_CP118866.1"/>
</dbReference>
<dbReference type="Pfam" id="PF06271">
    <property type="entry name" value="RDD"/>
    <property type="match status" value="1"/>
</dbReference>
<dbReference type="Proteomes" id="UP001220478">
    <property type="component" value="Chromosome"/>
</dbReference>
<evidence type="ECO:0000256" key="3">
    <source>
        <dbReference type="ARBA" id="ARBA00022989"/>
    </source>
</evidence>
<evidence type="ECO:0000256" key="4">
    <source>
        <dbReference type="ARBA" id="ARBA00023136"/>
    </source>
</evidence>